<dbReference type="Pfam" id="PF10250">
    <property type="entry name" value="O-FucT"/>
    <property type="match status" value="1"/>
</dbReference>
<dbReference type="EMBL" id="PDLM01000007">
    <property type="protein sequence ID" value="RDW72972.1"/>
    <property type="molecule type" value="Genomic_DNA"/>
</dbReference>
<protein>
    <recommendedName>
        <fullName evidence="7">Alternative oxidase</fullName>
    </recommendedName>
</protein>
<feature type="signal peptide" evidence="4">
    <location>
        <begin position="1"/>
        <end position="21"/>
    </location>
</feature>
<evidence type="ECO:0000313" key="5">
    <source>
        <dbReference type="EMBL" id="RDW72972.1"/>
    </source>
</evidence>
<organism evidence="5 6">
    <name type="scientific">Coleophoma cylindrospora</name>
    <dbReference type="NCBI Taxonomy" id="1849047"/>
    <lineage>
        <taxon>Eukaryota</taxon>
        <taxon>Fungi</taxon>
        <taxon>Dikarya</taxon>
        <taxon>Ascomycota</taxon>
        <taxon>Pezizomycotina</taxon>
        <taxon>Leotiomycetes</taxon>
        <taxon>Helotiales</taxon>
        <taxon>Dermateaceae</taxon>
        <taxon>Coleophoma</taxon>
    </lineage>
</organism>
<dbReference type="CDD" id="cd11296">
    <property type="entry name" value="O-FucT_like"/>
    <property type="match status" value="1"/>
</dbReference>
<gene>
    <name evidence="5" type="ORF">BP6252_06879</name>
</gene>
<proteinExistence type="predicted"/>
<keyword evidence="4" id="KW-0732">Signal</keyword>
<evidence type="ECO:0000256" key="2">
    <source>
        <dbReference type="ARBA" id="ARBA00023253"/>
    </source>
</evidence>
<keyword evidence="2" id="KW-0294">Fucose metabolism</keyword>
<evidence type="ECO:0000256" key="4">
    <source>
        <dbReference type="SAM" id="SignalP"/>
    </source>
</evidence>
<name>A0A3D8RG08_9HELO</name>
<reference evidence="5 6" key="1">
    <citation type="journal article" date="2018" name="IMA Fungus">
        <title>IMA Genome-F 9: Draft genome sequence of Annulohypoxylon stygium, Aspergillus mulundensis, Berkeleyomyces basicola (syn. Thielaviopsis basicola), Ceratocystis smalleyi, two Cercospora beticola strains, Coleophoma cylindrospora, Fusarium fracticaudum, Phialophora cf. hyalina, and Morchella septimelata.</title>
        <authorList>
            <person name="Wingfield B.D."/>
            <person name="Bills G.F."/>
            <person name="Dong Y."/>
            <person name="Huang W."/>
            <person name="Nel W.J."/>
            <person name="Swalarsk-Parry B.S."/>
            <person name="Vaghefi N."/>
            <person name="Wilken P.M."/>
            <person name="An Z."/>
            <person name="de Beer Z.W."/>
            <person name="De Vos L."/>
            <person name="Chen L."/>
            <person name="Duong T.A."/>
            <person name="Gao Y."/>
            <person name="Hammerbacher A."/>
            <person name="Kikkert J.R."/>
            <person name="Li Y."/>
            <person name="Li H."/>
            <person name="Li K."/>
            <person name="Li Q."/>
            <person name="Liu X."/>
            <person name="Ma X."/>
            <person name="Naidoo K."/>
            <person name="Pethybridge S.J."/>
            <person name="Sun J."/>
            <person name="Steenkamp E.T."/>
            <person name="van der Nest M.A."/>
            <person name="van Wyk S."/>
            <person name="Wingfield M.J."/>
            <person name="Xiong C."/>
            <person name="Yue Q."/>
            <person name="Zhang X."/>
        </authorList>
    </citation>
    <scope>NUCLEOTIDE SEQUENCE [LARGE SCALE GENOMIC DNA]</scope>
    <source>
        <strain evidence="5 6">BP6252</strain>
    </source>
</reference>
<keyword evidence="6" id="KW-1185">Reference proteome</keyword>
<sequence length="462" mass="52190">MVRLTLRKLALSLVLATTLLAICRRYAGDLHFTISRFQDNKHPSVNPYPPDITTSKDSFIEAFLSTELALQFDHAAIQSVCASKGWREDVVFTCDYIAGGIGNVRNHLLNCIRYAIEAGGSLVIPGVMRRNQDDISEIDTEDWMDLGYLFDKEWFLEHLSTACPELKLWQSLDDIPASSNGTMSQKLKLLPGSLDSWVPKWGLAHPTSWRAYFDEWLNVFGDNSSAQTYLVGIGRAYLEFPVMYDGEKFVEEFGKILRFRKDARVLAGAVLWELQRKFFNQSSILIPGDRVIANTYFGVHLRTESDAVKAWPDADWKFQRYSIQSSLAIEEISHSTLKVVYIASGNTTEAARFANDAYASPMLSDLAGVVTKHDLLSAEDKKVLDSFTFDQAAMVDFIVMEKSSRFAGIGHSSFAWNVALRRHLLVKKERSFLSGPNLLHDSLSDIWGVTRSYVEYSNCMWP</sequence>
<dbReference type="GO" id="GO:0016740">
    <property type="term" value="F:transferase activity"/>
    <property type="evidence" value="ECO:0007669"/>
    <property type="project" value="UniProtKB-KW"/>
</dbReference>
<dbReference type="GO" id="GO:0006004">
    <property type="term" value="P:fucose metabolic process"/>
    <property type="evidence" value="ECO:0007669"/>
    <property type="project" value="UniProtKB-KW"/>
</dbReference>
<accession>A0A3D8RG08</accession>
<dbReference type="OrthoDB" id="20368at2759"/>
<feature type="chain" id="PRO_5017814586" description="Alternative oxidase" evidence="4">
    <location>
        <begin position="22"/>
        <end position="462"/>
    </location>
</feature>
<keyword evidence="3" id="KW-0119">Carbohydrate metabolism</keyword>
<dbReference type="Proteomes" id="UP000256645">
    <property type="component" value="Unassembled WGS sequence"/>
</dbReference>
<comment type="caution">
    <text evidence="5">The sequence shown here is derived from an EMBL/GenBank/DDBJ whole genome shotgun (WGS) entry which is preliminary data.</text>
</comment>
<evidence type="ECO:0000256" key="3">
    <source>
        <dbReference type="ARBA" id="ARBA00023277"/>
    </source>
</evidence>
<evidence type="ECO:0000256" key="1">
    <source>
        <dbReference type="ARBA" id="ARBA00022679"/>
    </source>
</evidence>
<dbReference type="InterPro" id="IPR019378">
    <property type="entry name" value="GDP-Fuc_O-FucTrfase"/>
</dbReference>
<dbReference type="AlphaFoldDB" id="A0A3D8RG08"/>
<keyword evidence="1" id="KW-0808">Transferase</keyword>
<evidence type="ECO:0000313" key="6">
    <source>
        <dbReference type="Proteomes" id="UP000256645"/>
    </source>
</evidence>
<evidence type="ECO:0008006" key="7">
    <source>
        <dbReference type="Google" id="ProtNLM"/>
    </source>
</evidence>
<dbReference type="Gene3D" id="3.40.50.11350">
    <property type="match status" value="1"/>
</dbReference>